<dbReference type="AlphaFoldDB" id="A0A6I9S8H5"/>
<reference evidence="12" key="1">
    <citation type="submission" date="2025-08" db="UniProtKB">
        <authorList>
            <consortium name="RefSeq"/>
        </authorList>
    </citation>
    <scope>IDENTIFICATION</scope>
</reference>
<dbReference type="FunFam" id="1.20.58.90:FF:000004">
    <property type="entry name" value="Syntaxin 10"/>
    <property type="match status" value="1"/>
</dbReference>
<dbReference type="Gene3D" id="1.20.5.110">
    <property type="match status" value="1"/>
</dbReference>
<name>A0A6I9S8H5_ELAGV</name>
<dbReference type="Pfam" id="PF05739">
    <property type="entry name" value="SNARE"/>
    <property type="match status" value="1"/>
</dbReference>
<evidence type="ECO:0000256" key="6">
    <source>
        <dbReference type="ARBA" id="ARBA00023034"/>
    </source>
</evidence>
<dbReference type="PROSITE" id="PS00914">
    <property type="entry name" value="SYNTAXIN"/>
    <property type="match status" value="1"/>
</dbReference>
<keyword evidence="7 9" id="KW-0472">Membrane</keyword>
<evidence type="ECO:0000256" key="9">
    <source>
        <dbReference type="SAM" id="Phobius"/>
    </source>
</evidence>
<dbReference type="OrthoDB" id="546861at2759"/>
<dbReference type="GO" id="GO:0005484">
    <property type="term" value="F:SNAP receptor activity"/>
    <property type="evidence" value="ECO:0007669"/>
    <property type="project" value="InterPro"/>
</dbReference>
<gene>
    <name evidence="12" type="primary">LOC105057924</name>
</gene>
<organism evidence="11 12">
    <name type="scientific">Elaeis guineensis var. tenera</name>
    <name type="common">Oil palm</name>
    <dbReference type="NCBI Taxonomy" id="51953"/>
    <lineage>
        <taxon>Eukaryota</taxon>
        <taxon>Viridiplantae</taxon>
        <taxon>Streptophyta</taxon>
        <taxon>Embryophyta</taxon>
        <taxon>Tracheophyta</taxon>
        <taxon>Spermatophyta</taxon>
        <taxon>Magnoliopsida</taxon>
        <taxon>Liliopsida</taxon>
        <taxon>Arecaceae</taxon>
        <taxon>Arecoideae</taxon>
        <taxon>Cocoseae</taxon>
        <taxon>Elaeidinae</taxon>
        <taxon>Elaeis</taxon>
    </lineage>
</organism>
<evidence type="ECO:0000256" key="8">
    <source>
        <dbReference type="ARBA" id="ARBA00037801"/>
    </source>
</evidence>
<keyword evidence="4" id="KW-0653">Protein transport</keyword>
<evidence type="ECO:0000313" key="11">
    <source>
        <dbReference type="Proteomes" id="UP000504607"/>
    </source>
</evidence>
<dbReference type="SMART" id="SM00397">
    <property type="entry name" value="t_SNARE"/>
    <property type="match status" value="1"/>
</dbReference>
<evidence type="ECO:0000256" key="1">
    <source>
        <dbReference type="ARBA" id="ARBA00009063"/>
    </source>
</evidence>
<dbReference type="GO" id="GO:0006886">
    <property type="term" value="P:intracellular protein transport"/>
    <property type="evidence" value="ECO:0007669"/>
    <property type="project" value="InterPro"/>
</dbReference>
<dbReference type="KEGG" id="egu:105057924"/>
<dbReference type="Proteomes" id="UP000504607">
    <property type="component" value="Chromosome 15"/>
</dbReference>
<dbReference type="InterPro" id="IPR010989">
    <property type="entry name" value="SNARE"/>
</dbReference>
<accession>A0A6I9S8H5</accession>
<comment type="subcellular location">
    <subcellularLocation>
        <location evidence="8">Golgi apparatus</location>
        <location evidence="8">trans-Golgi network membrane</location>
        <topology evidence="8">Single-pass type IV membrane protein</topology>
    </subcellularLocation>
</comment>
<proteinExistence type="inferred from homology"/>
<dbReference type="Gene3D" id="1.20.58.90">
    <property type="match status" value="1"/>
</dbReference>
<feature type="domain" description="T-SNARE coiled-coil homology" evidence="10">
    <location>
        <begin position="157"/>
        <end position="219"/>
    </location>
</feature>
<dbReference type="SUPFAM" id="SSF58038">
    <property type="entry name" value="SNARE fusion complex"/>
    <property type="match status" value="1"/>
</dbReference>
<protein>
    <submittedName>
        <fullName evidence="12">Syntaxin-61</fullName>
    </submittedName>
</protein>
<dbReference type="GO" id="GO:0048193">
    <property type="term" value="P:Golgi vesicle transport"/>
    <property type="evidence" value="ECO:0007669"/>
    <property type="project" value="InterPro"/>
</dbReference>
<dbReference type="FunCoup" id="A0A6I9S8H5">
    <property type="interactions" value="2149"/>
</dbReference>
<dbReference type="RefSeq" id="XP_010938949.1">
    <property type="nucleotide sequence ID" value="XM_010940647.3"/>
</dbReference>
<evidence type="ECO:0000259" key="10">
    <source>
        <dbReference type="PROSITE" id="PS50192"/>
    </source>
</evidence>
<dbReference type="Pfam" id="PF09177">
    <property type="entry name" value="STX6_10_61_N"/>
    <property type="match status" value="1"/>
</dbReference>
<dbReference type="InterPro" id="IPR015260">
    <property type="entry name" value="Syntaxin-6/10/61_N"/>
</dbReference>
<feature type="transmembrane region" description="Helical" evidence="9">
    <location>
        <begin position="229"/>
        <end position="248"/>
    </location>
</feature>
<dbReference type="InterPro" id="IPR000727">
    <property type="entry name" value="T_SNARE_dom"/>
</dbReference>
<keyword evidence="11" id="KW-1185">Reference proteome</keyword>
<evidence type="ECO:0000256" key="2">
    <source>
        <dbReference type="ARBA" id="ARBA00022448"/>
    </source>
</evidence>
<evidence type="ECO:0000256" key="7">
    <source>
        <dbReference type="ARBA" id="ARBA00023136"/>
    </source>
</evidence>
<keyword evidence="2" id="KW-0813">Transport</keyword>
<evidence type="ECO:0000256" key="5">
    <source>
        <dbReference type="ARBA" id="ARBA00022989"/>
    </source>
</evidence>
<keyword evidence="3 9" id="KW-0812">Transmembrane</keyword>
<evidence type="ECO:0000256" key="4">
    <source>
        <dbReference type="ARBA" id="ARBA00022927"/>
    </source>
</evidence>
<dbReference type="PANTHER" id="PTHR12791">
    <property type="entry name" value="GOLGI SNARE BET1-RELATED"/>
    <property type="match status" value="1"/>
</dbReference>
<evidence type="ECO:0000256" key="3">
    <source>
        <dbReference type="ARBA" id="ARBA00022692"/>
    </source>
</evidence>
<dbReference type="GeneID" id="105057924"/>
<dbReference type="InterPro" id="IPR006012">
    <property type="entry name" value="Syntaxin/epimorphin_CS"/>
</dbReference>
<dbReference type="FunFam" id="1.20.5.110:FF:000034">
    <property type="entry name" value="syntaxin-61 isoform X1"/>
    <property type="match status" value="1"/>
</dbReference>
<dbReference type="GO" id="GO:0005802">
    <property type="term" value="C:trans-Golgi network"/>
    <property type="evidence" value="ECO:0007669"/>
    <property type="project" value="UniProtKB-ARBA"/>
</dbReference>
<dbReference type="InParanoid" id="A0A6I9S8H5"/>
<keyword evidence="5 9" id="KW-1133">Transmembrane helix</keyword>
<evidence type="ECO:0000313" key="12">
    <source>
        <dbReference type="RefSeq" id="XP_010938949.1"/>
    </source>
</evidence>
<dbReference type="GO" id="GO:0031090">
    <property type="term" value="C:organelle membrane"/>
    <property type="evidence" value="ECO:0007669"/>
    <property type="project" value="UniProtKB-ARBA"/>
</dbReference>
<dbReference type="SUPFAM" id="SSF47661">
    <property type="entry name" value="t-snare proteins"/>
    <property type="match status" value="1"/>
</dbReference>
<dbReference type="CDD" id="cd21445">
    <property type="entry name" value="SNARE_NTD_AtSYP61-like"/>
    <property type="match status" value="1"/>
</dbReference>
<dbReference type="CDD" id="cd15841">
    <property type="entry name" value="SNARE_Qc"/>
    <property type="match status" value="1"/>
</dbReference>
<keyword evidence="6" id="KW-0333">Golgi apparatus</keyword>
<dbReference type="PROSITE" id="PS50192">
    <property type="entry name" value="T_SNARE"/>
    <property type="match status" value="1"/>
</dbReference>
<comment type="similarity">
    <text evidence="1">Belongs to the syntaxin family.</text>
</comment>
<sequence length="249" mass="28328">MTSAQDPFYIVKDEIQESIDKLHDSFHRWEETPANSGDHLLLTKQLLANCESIKWQVDELDKAIAVAARDPAWYGLNEVELEKRRRWTNIAHKQVDSVRKAVEDGRKKSNSVNLGPSGMHRELMRLPIDHASQAGRSNNYAAEDNDDFISAESDRQMLLIKQQDQELDDLSISVQRIGDVGLTINEELIGQERILDDVSMEVETTSNRLGFVQKKVAMVMKKAGAKGQIMMILFLIVLFIVLFVLVFFT</sequence>